<proteinExistence type="predicted"/>
<dbReference type="AlphaFoldDB" id="J4GSN8"/>
<feature type="compositionally biased region" description="Polar residues" evidence="1">
    <location>
        <begin position="274"/>
        <end position="289"/>
    </location>
</feature>
<dbReference type="HOGENOM" id="CLU_731646_0_0_1"/>
<evidence type="ECO:0000313" key="3">
    <source>
        <dbReference type="Proteomes" id="UP000006352"/>
    </source>
</evidence>
<feature type="region of interest" description="Disordered" evidence="1">
    <location>
        <begin position="314"/>
        <end position="354"/>
    </location>
</feature>
<keyword evidence="3" id="KW-1185">Reference proteome</keyword>
<organism evidence="2 3">
    <name type="scientific">Fibroporia radiculosa</name>
    <dbReference type="NCBI Taxonomy" id="599839"/>
    <lineage>
        <taxon>Eukaryota</taxon>
        <taxon>Fungi</taxon>
        <taxon>Dikarya</taxon>
        <taxon>Basidiomycota</taxon>
        <taxon>Agaricomycotina</taxon>
        <taxon>Agaricomycetes</taxon>
        <taxon>Polyporales</taxon>
        <taxon>Fibroporiaceae</taxon>
        <taxon>Fibroporia</taxon>
    </lineage>
</organism>
<protein>
    <submittedName>
        <fullName evidence="2">Uncharacterized protein</fullName>
    </submittedName>
</protein>
<dbReference type="EMBL" id="HE797146">
    <property type="protein sequence ID" value="CCM04230.1"/>
    <property type="molecule type" value="Genomic_DNA"/>
</dbReference>
<dbReference type="GeneID" id="24099141"/>
<dbReference type="RefSeq" id="XP_012183513.1">
    <property type="nucleotide sequence ID" value="XM_012328123.1"/>
</dbReference>
<evidence type="ECO:0000313" key="2">
    <source>
        <dbReference type="EMBL" id="CCM04230.1"/>
    </source>
</evidence>
<gene>
    <name evidence="2" type="ORF">FIBRA_06397</name>
</gene>
<name>J4GSN8_9APHY</name>
<dbReference type="InParanoid" id="J4GSN8"/>
<dbReference type="Proteomes" id="UP000006352">
    <property type="component" value="Unassembled WGS sequence"/>
</dbReference>
<evidence type="ECO:0000256" key="1">
    <source>
        <dbReference type="SAM" id="MobiDB-lite"/>
    </source>
</evidence>
<feature type="compositionally biased region" description="Basic and acidic residues" evidence="1">
    <location>
        <begin position="335"/>
        <end position="346"/>
    </location>
</feature>
<feature type="region of interest" description="Disordered" evidence="1">
    <location>
        <begin position="274"/>
        <end position="296"/>
    </location>
</feature>
<sequence>MDSNSAAGNVINDATAPLILFPIFVDSPPAQLIPNLGSSSQRCPSLCSSVASVASLSPPQTPALSPTAKSLPKIAVSEEVLAGTGSAAIQEIVDPRLLSPISFRLSRGLRSVSVIQSPEHPELFADYESGVDPFGVSADSYFVDKIPHMKIMKGVDRSHLYDFSVYTSGTTTPGHGDETVDWYRISSMGGKDFYNLALIFLPHASSAKAPTREYASETMFCDASCDGPETHLSPSLKQGVPRDVQKGKSFIRSHSRQHPTHAFEAVKYPLIQSSSSPRATSPILSTRTPEIQEKRQSRQLEDIISLLDATGIITSEPPPDPHDASGSLKKQISAKGRESIMGRRESSCQSAEGDGFFKIPEADVFRHGDEEPQLKYAI</sequence>
<accession>J4GSN8</accession>
<reference evidence="2 3" key="1">
    <citation type="journal article" date="2012" name="Appl. Environ. Microbiol.">
        <title>Short-read sequencing for genomic analysis of the brown rot fungus Fibroporia radiculosa.</title>
        <authorList>
            <person name="Tang J.D."/>
            <person name="Perkins A.D."/>
            <person name="Sonstegard T.S."/>
            <person name="Schroeder S.G."/>
            <person name="Burgess S.C."/>
            <person name="Diehl S.V."/>
        </authorList>
    </citation>
    <scope>NUCLEOTIDE SEQUENCE [LARGE SCALE GENOMIC DNA]</scope>
    <source>
        <strain evidence="2 3">TFFH 294</strain>
    </source>
</reference>